<reference evidence="3" key="1">
    <citation type="submission" date="2014-08" db="EMBL/GenBank/DDBJ databases">
        <title>Comparative genomics of the Paenibacillus odorifer group.</title>
        <authorList>
            <person name="den Bakker H.C."/>
            <person name="Tsai Y.-C.Y.-C."/>
            <person name="Martin N."/>
            <person name="Korlach J."/>
            <person name="Wiedmann M."/>
        </authorList>
    </citation>
    <scope>NUCLEOTIDE SEQUENCE [LARGE SCALE GENOMIC DNA]</scope>
    <source>
        <strain evidence="3">DSM 13188</strain>
    </source>
</reference>
<organism evidence="3 4">
    <name type="scientific">Paenibacillus borealis</name>
    <dbReference type="NCBI Taxonomy" id="160799"/>
    <lineage>
        <taxon>Bacteria</taxon>
        <taxon>Bacillati</taxon>
        <taxon>Bacillota</taxon>
        <taxon>Bacilli</taxon>
        <taxon>Bacillales</taxon>
        <taxon>Paenibacillaceae</taxon>
        <taxon>Paenibacillus</taxon>
    </lineage>
</organism>
<evidence type="ECO:0000259" key="2">
    <source>
        <dbReference type="PROSITE" id="PS51272"/>
    </source>
</evidence>
<feature type="chain" id="PRO_5001846162" description="SLH domain-containing protein" evidence="1">
    <location>
        <begin position="29"/>
        <end position="407"/>
    </location>
</feature>
<gene>
    <name evidence="3" type="ORF">PBOR_06950</name>
</gene>
<name>A0A089L9B4_PAEBO</name>
<feature type="domain" description="SLH" evidence="2">
    <location>
        <begin position="31"/>
        <end position="94"/>
    </location>
</feature>
<feature type="domain" description="SLH" evidence="2">
    <location>
        <begin position="95"/>
        <end position="155"/>
    </location>
</feature>
<dbReference type="HOGENOM" id="CLU_665398_0_0_9"/>
<keyword evidence="4" id="KW-1185">Reference proteome</keyword>
<feature type="domain" description="SLH" evidence="2">
    <location>
        <begin position="165"/>
        <end position="228"/>
    </location>
</feature>
<dbReference type="OrthoDB" id="5845122at2"/>
<dbReference type="PANTHER" id="PTHR43308">
    <property type="entry name" value="OUTER MEMBRANE PROTEIN ALPHA-RELATED"/>
    <property type="match status" value="1"/>
</dbReference>
<dbReference type="RefSeq" id="WP_042211009.1">
    <property type="nucleotide sequence ID" value="NZ_CP009285.1"/>
</dbReference>
<feature type="signal peptide" evidence="1">
    <location>
        <begin position="1"/>
        <end position="28"/>
    </location>
</feature>
<dbReference type="PANTHER" id="PTHR43308:SF5">
    <property type="entry name" value="S-LAYER PROTEIN _ PEPTIDOGLYCAN ENDO-BETA-N-ACETYLGLUCOSAMINIDASE"/>
    <property type="match status" value="1"/>
</dbReference>
<dbReference type="KEGG" id="pbd:PBOR_06950"/>
<keyword evidence="1" id="KW-0732">Signal</keyword>
<dbReference type="PROSITE" id="PS51272">
    <property type="entry name" value="SLH"/>
    <property type="match status" value="3"/>
</dbReference>
<evidence type="ECO:0000313" key="4">
    <source>
        <dbReference type="Proteomes" id="UP000029518"/>
    </source>
</evidence>
<accession>A0A089L9B4</accession>
<dbReference type="AlphaFoldDB" id="A0A089L9B4"/>
<dbReference type="EMBL" id="CP009285">
    <property type="protein sequence ID" value="AIQ56705.1"/>
    <property type="molecule type" value="Genomic_DNA"/>
</dbReference>
<dbReference type="InterPro" id="IPR051465">
    <property type="entry name" value="Cell_Envelope_Struct_Comp"/>
</dbReference>
<dbReference type="Proteomes" id="UP000029518">
    <property type="component" value="Chromosome"/>
</dbReference>
<evidence type="ECO:0000313" key="3">
    <source>
        <dbReference type="EMBL" id="AIQ56705.1"/>
    </source>
</evidence>
<dbReference type="Pfam" id="PF00395">
    <property type="entry name" value="SLH"/>
    <property type="match status" value="3"/>
</dbReference>
<proteinExistence type="predicted"/>
<sequence length="407" mass="45111">MKKIILNSLLIVSMVCTSLLVQSRPVLAAAEQSATFTDIQGHWAKAAIDTAVKSGYFKGYADGTFKPNGTVTRAEFAALLSRATKTQAENAQTNVFADLAGHWSEAEVNRAVSLGYVNPSDYPNGFKPSTPITRAEIAKWMTSGLAAGDADYKQALQDTVTTVLPVKEYFKPGIPQSQAPYIAVSLGTKLMSGYPDGSFGLTKQATRAEASAILLRLNEVSQQEASSFVGLNELREVGTERTNMESISPFRTRAGTSVNGIIGKKYTFRNKSGSMTVKNILVVDSQDFTNIKGIYGPLFVDKNYKFQRIDVKGMYRVFAEITIYPVKEKFYASNYYEGAPSLLVGMYSENKLPEKFGYTMIPRTPSYDFYLKSGVTLWVNLLWEIDEFPRWVDFDDGTKLDIEVRNN</sequence>
<dbReference type="InterPro" id="IPR001119">
    <property type="entry name" value="SLH_dom"/>
</dbReference>
<protein>
    <recommendedName>
        <fullName evidence="2">SLH domain-containing protein</fullName>
    </recommendedName>
</protein>
<evidence type="ECO:0000256" key="1">
    <source>
        <dbReference type="SAM" id="SignalP"/>
    </source>
</evidence>